<comment type="caution">
    <text evidence="4">The sequence shown here is derived from an EMBL/GenBank/DDBJ whole genome shotgun (WGS) entry which is preliminary data.</text>
</comment>
<feature type="compositionally biased region" description="Low complexity" evidence="1">
    <location>
        <begin position="1"/>
        <end position="20"/>
    </location>
</feature>
<dbReference type="Gene3D" id="2.40.70.10">
    <property type="entry name" value="Acid Proteases"/>
    <property type="match status" value="1"/>
</dbReference>
<dbReference type="EMBL" id="BMNA01000020">
    <property type="protein sequence ID" value="GGM18366.1"/>
    <property type="molecule type" value="Genomic_DNA"/>
</dbReference>
<evidence type="ECO:0000313" key="5">
    <source>
        <dbReference type="Proteomes" id="UP000655208"/>
    </source>
</evidence>
<dbReference type="Proteomes" id="UP000655208">
    <property type="component" value="Unassembled WGS sequence"/>
</dbReference>
<evidence type="ECO:0000259" key="3">
    <source>
        <dbReference type="Pfam" id="PF20729"/>
    </source>
</evidence>
<organism evidence="4 5">
    <name type="scientific">Nakamurella endophytica</name>
    <dbReference type="NCBI Taxonomy" id="1748367"/>
    <lineage>
        <taxon>Bacteria</taxon>
        <taxon>Bacillati</taxon>
        <taxon>Actinomycetota</taxon>
        <taxon>Actinomycetes</taxon>
        <taxon>Nakamurellales</taxon>
        <taxon>Nakamurellaceae</taxon>
        <taxon>Nakamurella</taxon>
    </lineage>
</organism>
<reference evidence="4" key="2">
    <citation type="submission" date="2020-09" db="EMBL/GenBank/DDBJ databases">
        <authorList>
            <person name="Sun Q."/>
            <person name="Zhou Y."/>
        </authorList>
    </citation>
    <scope>NUCLEOTIDE SEQUENCE</scope>
    <source>
        <strain evidence="4">CGMCC 4.7308</strain>
    </source>
</reference>
<sequence>MTGADTVTSSTAGTTGPSTPRWRRRLIGAALTAAVVAATSAFSACAAAQDVAQDAGAAAAAVDHAAGITDAAAAAPTPTATPVAAAAGGRGPVSRGSAGRTSAGSPVSVPLHVRTVTPEEIPVVVEITVGGGRPIPVMLDTGSSGLLVDGDAVGPGTVRGGTPYTSEYVSGNLVGTLGSATVGIGGVPTTHPIAIAVVDRARSTFTLPAGVDGIMGIGTTDTTGFAGQVLFAPQLQLPAPYNAGSTIRIDADATGTWTLGPVPPRPGDAVVPMPAAAPAGAHLPAGYPQVARDVDLCWRVAGAAAACGLTAVDSGSWTALLSTAAYSGLAAPGHLVAPGHQVTVSAPSGASLWSWTSGERSATNTVAVATLAAGERFNTGIGLFVGRTIAWDYAGAQVRIGSAG</sequence>
<protein>
    <recommendedName>
        <fullName evidence="3">PE cleavage protein A C-terminal domain-containing protein</fullName>
    </recommendedName>
</protein>
<evidence type="ECO:0000256" key="1">
    <source>
        <dbReference type="SAM" id="MobiDB-lite"/>
    </source>
</evidence>
<feature type="chain" id="PRO_5037771671" description="PE cleavage protein A C-terminal domain-containing protein" evidence="2">
    <location>
        <begin position="47"/>
        <end position="404"/>
    </location>
</feature>
<feature type="compositionally biased region" description="Low complexity" evidence="1">
    <location>
        <begin position="81"/>
        <end position="105"/>
    </location>
</feature>
<evidence type="ECO:0000256" key="2">
    <source>
        <dbReference type="SAM" id="SignalP"/>
    </source>
</evidence>
<dbReference type="GO" id="GO:0004190">
    <property type="term" value="F:aspartic-type endopeptidase activity"/>
    <property type="evidence" value="ECO:0007669"/>
    <property type="project" value="InterPro"/>
</dbReference>
<feature type="region of interest" description="Disordered" evidence="1">
    <location>
        <begin position="1"/>
        <end position="21"/>
    </location>
</feature>
<evidence type="ECO:0000313" key="4">
    <source>
        <dbReference type="EMBL" id="GGM18366.1"/>
    </source>
</evidence>
<dbReference type="InterPro" id="IPR048054">
    <property type="entry name" value="PecA_C"/>
</dbReference>
<dbReference type="InterPro" id="IPR021109">
    <property type="entry name" value="Peptidase_aspartic_dom_sf"/>
</dbReference>
<dbReference type="AlphaFoldDB" id="A0A917TD30"/>
<keyword evidence="5" id="KW-1185">Reference proteome</keyword>
<gene>
    <name evidence="4" type="ORF">GCM10011594_43080</name>
</gene>
<feature type="domain" description="PE cleavage protein A C-terminal" evidence="3">
    <location>
        <begin position="108"/>
        <end position="394"/>
    </location>
</feature>
<name>A0A917TD30_9ACTN</name>
<reference evidence="4" key="1">
    <citation type="journal article" date="2014" name="Int. J. Syst. Evol. Microbiol.">
        <title>Complete genome sequence of Corynebacterium casei LMG S-19264T (=DSM 44701T), isolated from a smear-ripened cheese.</title>
        <authorList>
            <consortium name="US DOE Joint Genome Institute (JGI-PGF)"/>
            <person name="Walter F."/>
            <person name="Albersmeier A."/>
            <person name="Kalinowski J."/>
            <person name="Ruckert C."/>
        </authorList>
    </citation>
    <scope>NUCLEOTIDE SEQUENCE</scope>
    <source>
        <strain evidence="4">CGMCC 4.7308</strain>
    </source>
</reference>
<feature type="signal peptide" evidence="2">
    <location>
        <begin position="1"/>
        <end position="46"/>
    </location>
</feature>
<dbReference type="Pfam" id="PF20729">
    <property type="entry name" value="PE-PGRS_C"/>
    <property type="match status" value="1"/>
</dbReference>
<proteinExistence type="predicted"/>
<dbReference type="SUPFAM" id="SSF50630">
    <property type="entry name" value="Acid proteases"/>
    <property type="match status" value="1"/>
</dbReference>
<feature type="region of interest" description="Disordered" evidence="1">
    <location>
        <begin position="81"/>
        <end position="106"/>
    </location>
</feature>
<keyword evidence="2" id="KW-0732">Signal</keyword>
<accession>A0A917TD30</accession>